<gene>
    <name evidence="14" type="ORF">H9912_05150</name>
</gene>
<evidence type="ECO:0000256" key="1">
    <source>
        <dbReference type="ARBA" id="ARBA00004651"/>
    </source>
</evidence>
<name>A0A9D2R001_9FIRM</name>
<feature type="domain" description="ABC transmembrane type-1" evidence="13">
    <location>
        <begin position="57"/>
        <end position="331"/>
    </location>
</feature>
<evidence type="ECO:0000256" key="8">
    <source>
        <dbReference type="ARBA" id="ARBA00022989"/>
    </source>
</evidence>
<keyword evidence="6" id="KW-0378">Hydrolase</keyword>
<evidence type="ECO:0000256" key="10">
    <source>
        <dbReference type="SAM" id="MobiDB-lite"/>
    </source>
</evidence>
<dbReference type="GO" id="GO:0034040">
    <property type="term" value="F:ATPase-coupled lipid transmembrane transporter activity"/>
    <property type="evidence" value="ECO:0007669"/>
    <property type="project" value="TreeGrafter"/>
</dbReference>
<reference evidence="14" key="1">
    <citation type="journal article" date="2021" name="PeerJ">
        <title>Extensive microbial diversity within the chicken gut microbiome revealed by metagenomics and culture.</title>
        <authorList>
            <person name="Gilroy R."/>
            <person name="Ravi A."/>
            <person name="Getino M."/>
            <person name="Pursley I."/>
            <person name="Horton D.L."/>
            <person name="Alikhan N.F."/>
            <person name="Baker D."/>
            <person name="Gharbi K."/>
            <person name="Hall N."/>
            <person name="Watson M."/>
            <person name="Adriaenssens E.M."/>
            <person name="Foster-Nyarko E."/>
            <person name="Jarju S."/>
            <person name="Secka A."/>
            <person name="Antonio M."/>
            <person name="Oren A."/>
            <person name="Chaudhuri R.R."/>
            <person name="La Ragione R."/>
            <person name="Hildebrand F."/>
            <person name="Pallen M.J."/>
        </authorList>
    </citation>
    <scope>NUCLEOTIDE SEQUENCE</scope>
    <source>
        <strain evidence="14">ChiHjej8B7-25341</strain>
    </source>
</reference>
<feature type="domain" description="ABC transporter" evidence="12">
    <location>
        <begin position="364"/>
        <end position="596"/>
    </location>
</feature>
<dbReference type="SUPFAM" id="SSF90123">
    <property type="entry name" value="ABC transporter transmembrane region"/>
    <property type="match status" value="1"/>
</dbReference>
<dbReference type="InterPro" id="IPR011527">
    <property type="entry name" value="ABC1_TM_dom"/>
</dbReference>
<dbReference type="PROSITE" id="PS50893">
    <property type="entry name" value="ABC_TRANSPORTER_2"/>
    <property type="match status" value="1"/>
</dbReference>
<evidence type="ECO:0000256" key="9">
    <source>
        <dbReference type="ARBA" id="ARBA00023136"/>
    </source>
</evidence>
<evidence type="ECO:0000313" key="15">
    <source>
        <dbReference type="Proteomes" id="UP000823851"/>
    </source>
</evidence>
<feature type="transmembrane region" description="Helical" evidence="11">
    <location>
        <begin position="302"/>
        <end position="326"/>
    </location>
</feature>
<dbReference type="InterPro" id="IPR039421">
    <property type="entry name" value="Type_1_exporter"/>
</dbReference>
<dbReference type="EMBL" id="DWUW01000146">
    <property type="protein sequence ID" value="HJD31312.1"/>
    <property type="molecule type" value="Genomic_DNA"/>
</dbReference>
<keyword evidence="5" id="KW-0547">Nucleotide-binding</keyword>
<feature type="transmembrane region" description="Helical" evidence="11">
    <location>
        <begin position="169"/>
        <end position="187"/>
    </location>
</feature>
<dbReference type="PANTHER" id="PTHR24221">
    <property type="entry name" value="ATP-BINDING CASSETTE SUB-FAMILY B"/>
    <property type="match status" value="1"/>
</dbReference>
<evidence type="ECO:0000259" key="13">
    <source>
        <dbReference type="PROSITE" id="PS50929"/>
    </source>
</evidence>
<keyword evidence="4 11" id="KW-0812">Transmembrane</keyword>
<dbReference type="Pfam" id="PF00005">
    <property type="entry name" value="ABC_tran"/>
    <property type="match status" value="1"/>
</dbReference>
<keyword evidence="6" id="KW-0788">Thiol protease</keyword>
<accession>A0A9D2R001</accession>
<dbReference type="Proteomes" id="UP000823851">
    <property type="component" value="Unassembled WGS sequence"/>
</dbReference>
<dbReference type="InterPro" id="IPR036640">
    <property type="entry name" value="ABC1_TM_sf"/>
</dbReference>
<dbReference type="GO" id="GO:0005886">
    <property type="term" value="C:plasma membrane"/>
    <property type="evidence" value="ECO:0007669"/>
    <property type="project" value="UniProtKB-SubCell"/>
</dbReference>
<dbReference type="AlphaFoldDB" id="A0A9D2R001"/>
<dbReference type="FunFam" id="3.40.50.300:FF:000299">
    <property type="entry name" value="ABC transporter ATP-binding protein/permease"/>
    <property type="match status" value="1"/>
</dbReference>
<keyword evidence="3" id="KW-1003">Cell membrane</keyword>
<feature type="transmembrane region" description="Helical" evidence="11">
    <location>
        <begin position="274"/>
        <end position="296"/>
    </location>
</feature>
<dbReference type="SUPFAM" id="SSF52540">
    <property type="entry name" value="P-loop containing nucleoside triphosphate hydrolases"/>
    <property type="match status" value="1"/>
</dbReference>
<evidence type="ECO:0000256" key="11">
    <source>
        <dbReference type="SAM" id="Phobius"/>
    </source>
</evidence>
<evidence type="ECO:0000313" key="14">
    <source>
        <dbReference type="EMBL" id="HJD31312.1"/>
    </source>
</evidence>
<proteinExistence type="predicted"/>
<evidence type="ECO:0000256" key="2">
    <source>
        <dbReference type="ARBA" id="ARBA00022448"/>
    </source>
</evidence>
<keyword evidence="6" id="KW-0645">Protease</keyword>
<feature type="transmembrane region" description="Helical" evidence="11">
    <location>
        <begin position="193"/>
        <end position="214"/>
    </location>
</feature>
<dbReference type="GO" id="GO:0140359">
    <property type="term" value="F:ABC-type transporter activity"/>
    <property type="evidence" value="ECO:0007669"/>
    <property type="project" value="InterPro"/>
</dbReference>
<keyword evidence="8 11" id="KW-1133">Transmembrane helix</keyword>
<evidence type="ECO:0000256" key="6">
    <source>
        <dbReference type="ARBA" id="ARBA00022807"/>
    </source>
</evidence>
<dbReference type="GO" id="GO:0016887">
    <property type="term" value="F:ATP hydrolysis activity"/>
    <property type="evidence" value="ECO:0007669"/>
    <property type="project" value="InterPro"/>
</dbReference>
<keyword evidence="2" id="KW-0813">Transport</keyword>
<dbReference type="SMART" id="SM00382">
    <property type="entry name" value="AAA"/>
    <property type="match status" value="1"/>
</dbReference>
<dbReference type="GO" id="GO:0005524">
    <property type="term" value="F:ATP binding"/>
    <property type="evidence" value="ECO:0007669"/>
    <property type="project" value="UniProtKB-KW"/>
</dbReference>
<keyword evidence="7 14" id="KW-0067">ATP-binding</keyword>
<feature type="transmembrane region" description="Helical" evidence="11">
    <location>
        <begin position="53"/>
        <end position="71"/>
    </location>
</feature>
<dbReference type="InterPro" id="IPR003439">
    <property type="entry name" value="ABC_transporter-like_ATP-bd"/>
</dbReference>
<evidence type="ECO:0000256" key="5">
    <source>
        <dbReference type="ARBA" id="ARBA00022741"/>
    </source>
</evidence>
<comment type="subcellular location">
    <subcellularLocation>
        <location evidence="1">Cell membrane</location>
        <topology evidence="1">Multi-pass membrane protein</topology>
    </subcellularLocation>
</comment>
<dbReference type="InterPro" id="IPR017871">
    <property type="entry name" value="ABC_transporter-like_CS"/>
</dbReference>
<evidence type="ECO:0000256" key="3">
    <source>
        <dbReference type="ARBA" id="ARBA00022475"/>
    </source>
</evidence>
<sequence length="600" mass="67748">MRERRIGQSRKNQKDQKDYKNQKDNKNQKNRKDQKNQRNRELRQVAGKNRGQVSCFMLLGIGIAFLANYKADCYQRVIDGLTDGGLRAGTLAVYGTVLAAGYLFSYLEEYPYRKLNEGLYLDFKLLALEKISRIDYQACQRLGTGELTQRIETGAAAGRDILFGFWFRTLRELLPTIGFGLFFIWRISREMTAAILCGYAAVYLTSWALLKVLYRMKERLLSNQERLNHFLVRGLMEMVVFRMERRFPAEIGKARQAKKEIVDTQAKLGMIHEAFFVIFALIVAALELGVLAYAWLAGSVSVGQAVALISLMNNVYSPIAIFNVLLVQYRLDRAAYGRLEEFLQAPEDGRLERGRDVDRLSGQIRVEGLDFDYAGRRIFRNLNLSIQPGQKVALVGESGSGKSTLAKLLCGLLKYEAGSIRLDGMELHDIRLNSLYERLGYISQDAPVFDGTLRENLDFGEAAPEEELRAAMVRARFLSVCDQLPEGLETRLGERGVLLSGGEKQRAALARLFLERKGLIILDEATSAMDNLTEEAVIGEIFSHWKGKTVICVAHRLNAVRGCDRVIAMKDGRIVGDGSFEELLENNAYFRKLYEAGNMS</sequence>
<dbReference type="Gene3D" id="3.40.50.300">
    <property type="entry name" value="P-loop containing nucleotide triphosphate hydrolases"/>
    <property type="match status" value="1"/>
</dbReference>
<dbReference type="Gene3D" id="1.20.1560.10">
    <property type="entry name" value="ABC transporter type 1, transmembrane domain"/>
    <property type="match status" value="1"/>
</dbReference>
<feature type="region of interest" description="Disordered" evidence="10">
    <location>
        <begin position="1"/>
        <end position="44"/>
    </location>
</feature>
<protein>
    <submittedName>
        <fullName evidence="14">ABC transporter ATP-binding protein/permease</fullName>
    </submittedName>
</protein>
<feature type="compositionally biased region" description="Basic and acidic residues" evidence="10">
    <location>
        <begin position="1"/>
        <end position="43"/>
    </location>
</feature>
<dbReference type="PANTHER" id="PTHR24221:SF654">
    <property type="entry name" value="ATP-BINDING CASSETTE SUB-FAMILY B MEMBER 6"/>
    <property type="match status" value="1"/>
</dbReference>
<dbReference type="PROSITE" id="PS50929">
    <property type="entry name" value="ABC_TM1F"/>
    <property type="match status" value="1"/>
</dbReference>
<feature type="transmembrane region" description="Helical" evidence="11">
    <location>
        <begin position="91"/>
        <end position="107"/>
    </location>
</feature>
<comment type="caution">
    <text evidence="14">The sequence shown here is derived from an EMBL/GenBank/DDBJ whole genome shotgun (WGS) entry which is preliminary data.</text>
</comment>
<evidence type="ECO:0000256" key="4">
    <source>
        <dbReference type="ARBA" id="ARBA00022692"/>
    </source>
</evidence>
<dbReference type="Pfam" id="PF00664">
    <property type="entry name" value="ABC_membrane"/>
    <property type="match status" value="1"/>
</dbReference>
<keyword evidence="9 11" id="KW-0472">Membrane</keyword>
<reference evidence="14" key="2">
    <citation type="submission" date="2021-04" db="EMBL/GenBank/DDBJ databases">
        <authorList>
            <person name="Gilroy R."/>
        </authorList>
    </citation>
    <scope>NUCLEOTIDE SEQUENCE</scope>
    <source>
        <strain evidence="14">ChiHjej8B7-25341</strain>
    </source>
</reference>
<evidence type="ECO:0000256" key="7">
    <source>
        <dbReference type="ARBA" id="ARBA00022840"/>
    </source>
</evidence>
<evidence type="ECO:0000259" key="12">
    <source>
        <dbReference type="PROSITE" id="PS50893"/>
    </source>
</evidence>
<dbReference type="GO" id="GO:0008234">
    <property type="term" value="F:cysteine-type peptidase activity"/>
    <property type="evidence" value="ECO:0007669"/>
    <property type="project" value="UniProtKB-KW"/>
</dbReference>
<dbReference type="InterPro" id="IPR027417">
    <property type="entry name" value="P-loop_NTPase"/>
</dbReference>
<dbReference type="InterPro" id="IPR003593">
    <property type="entry name" value="AAA+_ATPase"/>
</dbReference>
<dbReference type="PROSITE" id="PS00211">
    <property type="entry name" value="ABC_TRANSPORTER_1"/>
    <property type="match status" value="1"/>
</dbReference>
<organism evidence="14 15">
    <name type="scientific">Candidatus Eisenbergiella stercorigallinarum</name>
    <dbReference type="NCBI Taxonomy" id="2838557"/>
    <lineage>
        <taxon>Bacteria</taxon>
        <taxon>Bacillati</taxon>
        <taxon>Bacillota</taxon>
        <taxon>Clostridia</taxon>
        <taxon>Lachnospirales</taxon>
        <taxon>Lachnospiraceae</taxon>
        <taxon>Eisenbergiella</taxon>
    </lineage>
</organism>